<dbReference type="PANTHER" id="PTHR45772">
    <property type="entry name" value="CONSERVED COMPONENT OF ABC TRANSPORTER FOR NATURAL AMINO ACIDS-RELATED"/>
    <property type="match status" value="1"/>
</dbReference>
<dbReference type="InterPro" id="IPR003593">
    <property type="entry name" value="AAA+_ATPase"/>
</dbReference>
<dbReference type="SUPFAM" id="SSF52540">
    <property type="entry name" value="P-loop containing nucleoside triphosphate hydrolases"/>
    <property type="match status" value="1"/>
</dbReference>
<dbReference type="Proteomes" id="UP001303946">
    <property type="component" value="Chromosome"/>
</dbReference>
<evidence type="ECO:0000256" key="1">
    <source>
        <dbReference type="ARBA" id="ARBA00022448"/>
    </source>
</evidence>
<keyword evidence="7" id="KW-1185">Reference proteome</keyword>
<evidence type="ECO:0000259" key="5">
    <source>
        <dbReference type="PROSITE" id="PS50893"/>
    </source>
</evidence>
<dbReference type="RefSeq" id="WP_316702478.1">
    <property type="nucleotide sequence ID" value="NZ_CP136336.1"/>
</dbReference>
<dbReference type="InterPro" id="IPR003439">
    <property type="entry name" value="ABC_transporter-like_ATP-bd"/>
</dbReference>
<evidence type="ECO:0000313" key="7">
    <source>
        <dbReference type="Proteomes" id="UP001303946"/>
    </source>
</evidence>
<dbReference type="Pfam" id="PF12399">
    <property type="entry name" value="BCA_ABC_TP_C"/>
    <property type="match status" value="1"/>
</dbReference>
<keyword evidence="4 6" id="KW-0067">ATP-binding</keyword>
<gene>
    <name evidence="6" type="ORF">RXV79_05570</name>
</gene>
<keyword evidence="1" id="KW-0813">Transport</keyword>
<name>A0ABZ0CX44_9BURK</name>
<dbReference type="Pfam" id="PF00005">
    <property type="entry name" value="ABC_tran"/>
    <property type="match status" value="1"/>
</dbReference>
<dbReference type="CDD" id="cd03219">
    <property type="entry name" value="ABC_Mj1267_LivG_branched"/>
    <property type="match status" value="1"/>
</dbReference>
<reference evidence="6 7" key="1">
    <citation type="submission" date="2023-10" db="EMBL/GenBank/DDBJ databases">
        <title>Bacteria for the degradation of biodegradable plastic PBAT(Polybutylene adipate terephthalate).</title>
        <authorList>
            <person name="Weon H.-Y."/>
            <person name="Yeon J."/>
        </authorList>
    </citation>
    <scope>NUCLEOTIDE SEQUENCE [LARGE SCALE GENOMIC DNA]</scope>
    <source>
        <strain evidence="6 7">SBD 7-3</strain>
    </source>
</reference>
<dbReference type="EMBL" id="CP136336">
    <property type="protein sequence ID" value="WOB09529.1"/>
    <property type="molecule type" value="Genomic_DNA"/>
</dbReference>
<organism evidence="6 7">
    <name type="scientific">Piscinibacter gummiphilus</name>
    <dbReference type="NCBI Taxonomy" id="946333"/>
    <lineage>
        <taxon>Bacteria</taxon>
        <taxon>Pseudomonadati</taxon>
        <taxon>Pseudomonadota</taxon>
        <taxon>Betaproteobacteria</taxon>
        <taxon>Burkholderiales</taxon>
        <taxon>Sphaerotilaceae</taxon>
        <taxon>Piscinibacter</taxon>
    </lineage>
</organism>
<sequence>MLEVHGLSKTFGGLAALKDLSFSVQPGQIVGLIGPNGAGKTTAFNLISGTLPPSAGTVRFKGHDITGGPPSRVVKLGLARTFQNTSIYPKATVAQNVYRGALARLGTSLPNQLFSDGATRTALARLHEQVDEVLTLLGLASQRDALAGNLSYGHQKRLGVAIGLATQPEMLLLDEPAAGLNPEESAAFGELLRSLRTQRQLTLLLVEHHMALVMGLCEHIVVLVQGQKIAEGTPQAVRDNPQVIEAYLGAPEEFHA</sequence>
<dbReference type="InterPro" id="IPR032823">
    <property type="entry name" value="BCA_ABC_TP_C"/>
</dbReference>
<dbReference type="SMART" id="SM00382">
    <property type="entry name" value="AAA"/>
    <property type="match status" value="1"/>
</dbReference>
<dbReference type="InterPro" id="IPR051120">
    <property type="entry name" value="ABC_AA/LPS_Transport"/>
</dbReference>
<keyword evidence="2" id="KW-1003">Cell membrane</keyword>
<dbReference type="GO" id="GO:0005524">
    <property type="term" value="F:ATP binding"/>
    <property type="evidence" value="ECO:0007669"/>
    <property type="project" value="UniProtKB-KW"/>
</dbReference>
<dbReference type="Gene3D" id="3.40.50.300">
    <property type="entry name" value="P-loop containing nucleotide triphosphate hydrolases"/>
    <property type="match status" value="1"/>
</dbReference>
<evidence type="ECO:0000313" key="6">
    <source>
        <dbReference type="EMBL" id="WOB09529.1"/>
    </source>
</evidence>
<dbReference type="InterPro" id="IPR027417">
    <property type="entry name" value="P-loop_NTPase"/>
</dbReference>
<feature type="domain" description="ABC transporter" evidence="5">
    <location>
        <begin position="2"/>
        <end position="250"/>
    </location>
</feature>
<keyword evidence="3" id="KW-0547">Nucleotide-binding</keyword>
<evidence type="ECO:0000256" key="2">
    <source>
        <dbReference type="ARBA" id="ARBA00022475"/>
    </source>
</evidence>
<dbReference type="PANTHER" id="PTHR45772:SF9">
    <property type="entry name" value="CONSERVED COMPONENT OF ABC TRANSPORTER FOR NATURAL AMINO ACIDS"/>
    <property type="match status" value="1"/>
</dbReference>
<evidence type="ECO:0000256" key="3">
    <source>
        <dbReference type="ARBA" id="ARBA00022741"/>
    </source>
</evidence>
<keyword evidence="2" id="KW-0472">Membrane</keyword>
<evidence type="ECO:0000256" key="4">
    <source>
        <dbReference type="ARBA" id="ARBA00022840"/>
    </source>
</evidence>
<protein>
    <submittedName>
        <fullName evidence="6">ABC transporter ATP-binding protein</fullName>
    </submittedName>
</protein>
<proteinExistence type="predicted"/>
<accession>A0ABZ0CX44</accession>
<dbReference type="PROSITE" id="PS50893">
    <property type="entry name" value="ABC_TRANSPORTER_2"/>
    <property type="match status" value="1"/>
</dbReference>